<proteinExistence type="predicted"/>
<dbReference type="PANTHER" id="PTHR30619">
    <property type="entry name" value="DNA INTERNALIZATION/COMPETENCE PROTEIN COMEC/REC2"/>
    <property type="match status" value="1"/>
</dbReference>
<feature type="domain" description="DUF4131" evidence="8">
    <location>
        <begin position="15"/>
        <end position="176"/>
    </location>
</feature>
<dbReference type="OrthoDB" id="9761531at2"/>
<evidence type="ECO:0000313" key="9">
    <source>
        <dbReference type="EMBL" id="KPH64976.1"/>
    </source>
</evidence>
<feature type="transmembrane region" description="Helical" evidence="6">
    <location>
        <begin position="404"/>
        <end position="427"/>
    </location>
</feature>
<dbReference type="InterPro" id="IPR036866">
    <property type="entry name" value="RibonucZ/Hydroxyglut_hydro"/>
</dbReference>
<protein>
    <submittedName>
        <fullName evidence="9">Competence protein</fullName>
    </submittedName>
</protein>
<dbReference type="NCBIfam" id="TIGR00361">
    <property type="entry name" value="ComEC_Rec2"/>
    <property type="match status" value="1"/>
</dbReference>
<feature type="transmembrane region" description="Helical" evidence="6">
    <location>
        <begin position="439"/>
        <end position="459"/>
    </location>
</feature>
<dbReference type="InterPro" id="IPR004797">
    <property type="entry name" value="Competence_ComEC/Rec2"/>
</dbReference>
<dbReference type="InterPro" id="IPR052159">
    <property type="entry name" value="Competence_DNA_uptake"/>
</dbReference>
<keyword evidence="10" id="KW-1185">Reference proteome</keyword>
<gene>
    <name evidence="9" type="ORF">ADS77_03985</name>
</gene>
<evidence type="ECO:0000259" key="7">
    <source>
        <dbReference type="Pfam" id="PF03772"/>
    </source>
</evidence>
<feature type="transmembrane region" description="Helical" evidence="6">
    <location>
        <begin position="301"/>
        <end position="318"/>
    </location>
</feature>
<evidence type="ECO:0000256" key="5">
    <source>
        <dbReference type="ARBA" id="ARBA00023136"/>
    </source>
</evidence>
<dbReference type="PATRIC" id="fig|187330.3.peg.1843"/>
<evidence type="ECO:0000256" key="2">
    <source>
        <dbReference type="ARBA" id="ARBA00022475"/>
    </source>
</evidence>
<dbReference type="Gene3D" id="3.60.15.10">
    <property type="entry name" value="Ribonuclease Z/Hydroxyacylglutathione hydrolase-like"/>
    <property type="match status" value="1"/>
</dbReference>
<dbReference type="EMBL" id="LHPH01000003">
    <property type="protein sequence ID" value="KPH64976.1"/>
    <property type="molecule type" value="Genomic_DNA"/>
</dbReference>
<dbReference type="PROSITE" id="PS51257">
    <property type="entry name" value="PROKAR_LIPOPROTEIN"/>
    <property type="match status" value="1"/>
</dbReference>
<reference evidence="9 10" key="1">
    <citation type="submission" date="2015-08" db="EMBL/GenBank/DDBJ databases">
        <title>Draft Genome Sequence of Pseudoalteromonas porphyrae UCD-SED14.</title>
        <authorList>
            <person name="Coil D.A."/>
            <person name="Jospin G."/>
            <person name="Lee R.D."/>
            <person name="Eisen J.A."/>
        </authorList>
    </citation>
    <scope>NUCLEOTIDE SEQUENCE [LARGE SCALE GENOMIC DNA]</scope>
    <source>
        <strain evidence="9 10">UCD-SED14</strain>
    </source>
</reference>
<keyword evidence="5 6" id="KW-0472">Membrane</keyword>
<evidence type="ECO:0000256" key="3">
    <source>
        <dbReference type="ARBA" id="ARBA00022692"/>
    </source>
</evidence>
<organism evidence="9 10">
    <name type="scientific">Pseudoalteromonas porphyrae</name>
    <dbReference type="NCBI Taxonomy" id="187330"/>
    <lineage>
        <taxon>Bacteria</taxon>
        <taxon>Pseudomonadati</taxon>
        <taxon>Pseudomonadota</taxon>
        <taxon>Gammaproteobacteria</taxon>
        <taxon>Alteromonadales</taxon>
        <taxon>Pseudoalteromonadaceae</taxon>
        <taxon>Pseudoalteromonas</taxon>
    </lineage>
</organism>
<comment type="caution">
    <text evidence="9">The sequence shown here is derived from an EMBL/GenBank/DDBJ whole genome shotgun (WGS) entry which is preliminary data.</text>
</comment>
<sequence>MDRFFSHLKQPFTSVWLSIGFVVGCLITVFYYQTLVFILFASSLTIASLYFKPFLPVLLGFICSILCVWVHFYSFYSINAEQLHENQSLLSTFKVVEVISRRDAYYLKVEIESIHEKNVSKIKPPLALVSLKVDELLSIGDSITTKLKLVQYRSQKNFDVFDKEQHAFSQRLFYKAKQIGSDIQITRRPKATLRQSYRDFIKQTYQVTQLNWLYYALLTGERSLMSFEQKNELQQFGLSHLLAISGLHIGLIFSIGFFVSKIFVSCFIKLFSQKLNLSVIYSFGGFSLAFCYVYLSDFLVSATRALIMLGCYLLVYYCSKQTLKWRSILFALVCVLVIDPFSLLSPGIYFSFVAVAIIFLIFTVRTRFPANFFTTIKMLVIIQLALTIGLLPLSLHYFGGVSFIGLAVNLIAIPLLSIVIMPCLVFISLLSFFVEVRELIALFDFLLFEMYQLLLAIPVDYRWYDTTKPKLAIVLGCYVSATIIYLFPRYFIIGLFPFCLVLVDELLQARARWQVDIFDVGHGTMALITIQNKGFMYDLGPIYFNQFSRIESTLIPYLKNNDIEVEHTVISHMDKDHAGGLNHWLKHGYADTFNLLQPEGVEQICLAGSYDFHSLKINVIENKGNFSSDNDNSCVIQISDGNFSVLLPGDISIARENELLSENLDLKSTVLLSPHHGSNTSSSEEFIDAVSPDVVIHSSAYKGQWQLPHFEVVERYSNKQIKQHVTGTQGQVQILFYQNSYRVRVARDESYWFLKD</sequence>
<feature type="transmembrane region" description="Helical" evidence="6">
    <location>
        <begin position="378"/>
        <end position="398"/>
    </location>
</feature>
<feature type="transmembrane region" description="Helical" evidence="6">
    <location>
        <begin position="325"/>
        <end position="342"/>
    </location>
</feature>
<dbReference type="SUPFAM" id="SSF56281">
    <property type="entry name" value="Metallo-hydrolase/oxidoreductase"/>
    <property type="match status" value="1"/>
</dbReference>
<keyword evidence="3 6" id="KW-0812">Transmembrane</keyword>
<dbReference type="AlphaFoldDB" id="A0A0N1EX09"/>
<dbReference type="Proteomes" id="UP000037848">
    <property type="component" value="Unassembled WGS sequence"/>
</dbReference>
<dbReference type="NCBIfam" id="TIGR00360">
    <property type="entry name" value="ComEC_N-term"/>
    <property type="match status" value="1"/>
</dbReference>
<dbReference type="InterPro" id="IPR025405">
    <property type="entry name" value="DUF4131"/>
</dbReference>
<feature type="transmembrane region" description="Helical" evidence="6">
    <location>
        <begin position="15"/>
        <end position="42"/>
    </location>
</feature>
<dbReference type="GO" id="GO:0005886">
    <property type="term" value="C:plasma membrane"/>
    <property type="evidence" value="ECO:0007669"/>
    <property type="project" value="UniProtKB-SubCell"/>
</dbReference>
<dbReference type="Pfam" id="PF13567">
    <property type="entry name" value="DUF4131"/>
    <property type="match status" value="1"/>
</dbReference>
<feature type="domain" description="ComEC/Rec2-related protein" evidence="7">
    <location>
        <begin position="217"/>
        <end position="487"/>
    </location>
</feature>
<keyword evidence="4 6" id="KW-1133">Transmembrane helix</keyword>
<dbReference type="CDD" id="cd07731">
    <property type="entry name" value="ComA-like_MBL-fold"/>
    <property type="match status" value="1"/>
</dbReference>
<dbReference type="InterPro" id="IPR035681">
    <property type="entry name" value="ComA-like_MBL"/>
</dbReference>
<feature type="transmembrane region" description="Helical" evidence="6">
    <location>
        <begin position="471"/>
        <end position="503"/>
    </location>
</feature>
<evidence type="ECO:0000256" key="1">
    <source>
        <dbReference type="ARBA" id="ARBA00004651"/>
    </source>
</evidence>
<dbReference type="InterPro" id="IPR004477">
    <property type="entry name" value="ComEC_N"/>
</dbReference>
<dbReference type="Pfam" id="PF03772">
    <property type="entry name" value="Competence"/>
    <property type="match status" value="1"/>
</dbReference>
<dbReference type="PANTHER" id="PTHR30619:SF7">
    <property type="entry name" value="BETA-LACTAMASE DOMAIN PROTEIN"/>
    <property type="match status" value="1"/>
</dbReference>
<dbReference type="STRING" id="187330.AMS58_09110"/>
<comment type="subcellular location">
    <subcellularLocation>
        <location evidence="1">Cell membrane</location>
        <topology evidence="1">Multi-pass membrane protein</topology>
    </subcellularLocation>
</comment>
<accession>A0A0N1EX09</accession>
<feature type="transmembrane region" description="Helical" evidence="6">
    <location>
        <begin position="275"/>
        <end position="295"/>
    </location>
</feature>
<evidence type="ECO:0000259" key="8">
    <source>
        <dbReference type="Pfam" id="PF13567"/>
    </source>
</evidence>
<name>A0A0N1EX09_9GAMM</name>
<evidence type="ECO:0000256" key="4">
    <source>
        <dbReference type="ARBA" id="ARBA00022989"/>
    </source>
</evidence>
<feature type="transmembrane region" description="Helical" evidence="6">
    <location>
        <begin position="54"/>
        <end position="76"/>
    </location>
</feature>
<evidence type="ECO:0000256" key="6">
    <source>
        <dbReference type="SAM" id="Phobius"/>
    </source>
</evidence>
<feature type="transmembrane region" description="Helical" evidence="6">
    <location>
        <begin position="241"/>
        <end position="263"/>
    </location>
</feature>
<keyword evidence="2" id="KW-1003">Cell membrane</keyword>
<dbReference type="GO" id="GO:0030420">
    <property type="term" value="P:establishment of competence for transformation"/>
    <property type="evidence" value="ECO:0007669"/>
    <property type="project" value="InterPro"/>
</dbReference>
<evidence type="ECO:0000313" key="10">
    <source>
        <dbReference type="Proteomes" id="UP000037848"/>
    </source>
</evidence>